<dbReference type="Gene3D" id="3.30.420.10">
    <property type="entry name" value="Ribonuclease H-like superfamily/Ribonuclease H"/>
    <property type="match status" value="1"/>
</dbReference>
<feature type="domain" description="Tc1-like transposase DDE" evidence="1">
    <location>
        <begin position="2"/>
        <end position="65"/>
    </location>
</feature>
<evidence type="ECO:0000259" key="1">
    <source>
        <dbReference type="Pfam" id="PF13358"/>
    </source>
</evidence>
<dbReference type="PATRIC" id="fig|864069.3.peg.1086"/>
<dbReference type="InterPro" id="IPR036397">
    <property type="entry name" value="RNaseH_sf"/>
</dbReference>
<protein>
    <recommendedName>
        <fullName evidence="1">Tc1-like transposase DDE domain-containing protein</fullName>
    </recommendedName>
</protein>
<evidence type="ECO:0000313" key="3">
    <source>
        <dbReference type="Proteomes" id="UP000003947"/>
    </source>
</evidence>
<dbReference type="eggNOG" id="COG3335">
    <property type="taxonomic scope" value="Bacteria"/>
</dbReference>
<accession>I4Z2I0</accession>
<reference evidence="2 3" key="1">
    <citation type="submission" date="2012-02" db="EMBL/GenBank/DDBJ databases">
        <title>Improved High-Quality Draft sequence of Microvirga sp. WSM3557.</title>
        <authorList>
            <consortium name="US DOE Joint Genome Institute"/>
            <person name="Lucas S."/>
            <person name="Han J."/>
            <person name="Lapidus A."/>
            <person name="Cheng J.-F."/>
            <person name="Goodwin L."/>
            <person name="Pitluck S."/>
            <person name="Peters L."/>
            <person name="Zhang X."/>
            <person name="Detter J.C."/>
            <person name="Han C."/>
            <person name="Tapia R."/>
            <person name="Land M."/>
            <person name="Hauser L."/>
            <person name="Kyrpides N."/>
            <person name="Ivanova N."/>
            <person name="Pagani I."/>
            <person name="Brau L."/>
            <person name="Yates R."/>
            <person name="O'Hara G."/>
            <person name="Rui T."/>
            <person name="Howieson J."/>
            <person name="Reeve W."/>
            <person name="Woyke T."/>
        </authorList>
    </citation>
    <scope>NUCLEOTIDE SEQUENCE [LARGE SCALE GENOMIC DNA]</scope>
    <source>
        <strain evidence="2 3">WSM3557</strain>
    </source>
</reference>
<gene>
    <name evidence="2" type="ORF">MicloDRAFT_00009730</name>
</gene>
<dbReference type="RefSeq" id="WP_009489611.1">
    <property type="nucleotide sequence ID" value="NZ_JH660638.1"/>
</dbReference>
<organism evidence="2 3">
    <name type="scientific">Microvirga lotononidis</name>
    <dbReference type="NCBI Taxonomy" id="864069"/>
    <lineage>
        <taxon>Bacteria</taxon>
        <taxon>Pseudomonadati</taxon>
        <taxon>Pseudomonadota</taxon>
        <taxon>Alphaproteobacteria</taxon>
        <taxon>Hyphomicrobiales</taxon>
        <taxon>Methylobacteriaceae</taxon>
        <taxon>Microvirga</taxon>
    </lineage>
</organism>
<name>I4Z2I0_9HYPH</name>
<dbReference type="EMBL" id="JH660638">
    <property type="protein sequence ID" value="EIM30422.1"/>
    <property type="molecule type" value="Genomic_DNA"/>
</dbReference>
<feature type="non-terminal residue" evidence="2">
    <location>
        <position position="1"/>
    </location>
</feature>
<keyword evidence="3" id="KW-1185">Reference proteome</keyword>
<dbReference type="Pfam" id="PF13358">
    <property type="entry name" value="DDE_3"/>
    <property type="match status" value="1"/>
</dbReference>
<evidence type="ECO:0000313" key="2">
    <source>
        <dbReference type="EMBL" id="EIM30422.1"/>
    </source>
</evidence>
<dbReference type="AlphaFoldDB" id="I4Z2I0"/>
<dbReference type="InterPro" id="IPR038717">
    <property type="entry name" value="Tc1-like_DDE_dom"/>
</dbReference>
<dbReference type="GO" id="GO:0003676">
    <property type="term" value="F:nucleic acid binding"/>
    <property type="evidence" value="ECO:0007669"/>
    <property type="project" value="InterPro"/>
</dbReference>
<proteinExistence type="predicted"/>
<dbReference type="HOGENOM" id="CLU_2312067_0_0_5"/>
<sequence>FLILDRLRVHCAARVRDWLTAHRAKIEVFYLPAYSPELNPEECLNADLKQVVTRQAPARSKQQLKRATVSHMRRLSKSPRRVRSYFSHKPVRYAACSRQ</sequence>
<dbReference type="Proteomes" id="UP000003947">
    <property type="component" value="Unassembled WGS sequence"/>
</dbReference>